<dbReference type="InterPro" id="IPR025272">
    <property type="entry name" value="SocA_Panacea"/>
</dbReference>
<feature type="domain" description="Antitoxin SocA-like Panacea" evidence="1">
    <location>
        <begin position="47"/>
        <end position="151"/>
    </location>
</feature>
<dbReference type="AlphaFoldDB" id="A0A6I1MLT9"/>
<accession>A0A6I1MLT9</accession>
<comment type="caution">
    <text evidence="2">The sequence shown here is derived from an EMBL/GenBank/DDBJ whole genome shotgun (WGS) entry which is preliminary data.</text>
</comment>
<evidence type="ECO:0000259" key="1">
    <source>
        <dbReference type="Pfam" id="PF13274"/>
    </source>
</evidence>
<dbReference type="RefSeq" id="WP_152890942.1">
    <property type="nucleotide sequence ID" value="NZ_WHJC01000219.1"/>
</dbReference>
<dbReference type="OrthoDB" id="3213544at2"/>
<evidence type="ECO:0000313" key="3">
    <source>
        <dbReference type="Proteomes" id="UP000430345"/>
    </source>
</evidence>
<reference evidence="2 3" key="1">
    <citation type="submission" date="2019-10" db="EMBL/GenBank/DDBJ databases">
        <title>The Genome Sequence of Clostridium tarantellae Isolated from Fish Brain.</title>
        <authorList>
            <person name="Bano L."/>
            <person name="Kiel M."/>
            <person name="Sales G."/>
            <person name="Doxey A.C."/>
            <person name="Mansfield M.J."/>
            <person name="Schiavone M."/>
            <person name="Rossetto O."/>
            <person name="Pirazzini M."/>
            <person name="Dobrindt U."/>
            <person name="Montecucco C."/>
        </authorList>
    </citation>
    <scope>NUCLEOTIDE SEQUENCE [LARGE SCALE GENOMIC DNA]</scope>
    <source>
        <strain evidence="2 3">DSM 3997</strain>
    </source>
</reference>
<dbReference type="EMBL" id="WHJC01000219">
    <property type="protein sequence ID" value="MPQ44456.1"/>
    <property type="molecule type" value="Genomic_DNA"/>
</dbReference>
<name>A0A6I1MLT9_9CLOT</name>
<dbReference type="Proteomes" id="UP000430345">
    <property type="component" value="Unassembled WGS sequence"/>
</dbReference>
<protein>
    <submittedName>
        <fullName evidence="2">DUF4065 domain-containing protein</fullName>
    </submittedName>
</protein>
<proteinExistence type="predicted"/>
<gene>
    <name evidence="2" type="ORF">GBZ86_11895</name>
</gene>
<organism evidence="2 3">
    <name type="scientific">Clostridium tarantellae</name>
    <dbReference type="NCBI Taxonomy" id="39493"/>
    <lineage>
        <taxon>Bacteria</taxon>
        <taxon>Bacillati</taxon>
        <taxon>Bacillota</taxon>
        <taxon>Clostridia</taxon>
        <taxon>Eubacteriales</taxon>
        <taxon>Clostridiaceae</taxon>
        <taxon>Clostridium</taxon>
    </lineage>
</organism>
<dbReference type="Pfam" id="PF13274">
    <property type="entry name" value="SocA_Panacea"/>
    <property type="match status" value="1"/>
</dbReference>
<keyword evidence="3" id="KW-1185">Reference proteome</keyword>
<sequence length="171" mass="20596">MGKVIKINQFKDSNGYCNRERENMKEFVKLVVYVSNNCNKEIYKTKLNKLLFYIQFLYYKKNKKRLLNDDFVYDYFGPVLPDLDEKLKELNNSNIINLTKDEYGTIIEPKIKLRTEAYSEEELDIMNQVIKNFDNWSSRKLSDYSHRESFWENYIRGEVIRIENALSLKDI</sequence>
<evidence type="ECO:0000313" key="2">
    <source>
        <dbReference type="EMBL" id="MPQ44456.1"/>
    </source>
</evidence>